<organism evidence="1 2">
    <name type="scientific">Neisseria arctica</name>
    <dbReference type="NCBI Taxonomy" id="1470200"/>
    <lineage>
        <taxon>Bacteria</taxon>
        <taxon>Pseudomonadati</taxon>
        <taxon>Pseudomonadota</taxon>
        <taxon>Betaproteobacteria</taxon>
        <taxon>Neisseriales</taxon>
        <taxon>Neisseriaceae</taxon>
        <taxon>Neisseria</taxon>
    </lineage>
</organism>
<dbReference type="AlphaFoldDB" id="A0A0J1C0V3"/>
<evidence type="ECO:0000313" key="2">
    <source>
        <dbReference type="Proteomes" id="UP000036027"/>
    </source>
</evidence>
<feature type="non-terminal residue" evidence="1">
    <location>
        <position position="1"/>
    </location>
</feature>
<dbReference type="RefSeq" id="WP_047762023.1">
    <property type="nucleotide sequence ID" value="NZ_JTDO01000143.1"/>
</dbReference>
<evidence type="ECO:0000313" key="1">
    <source>
        <dbReference type="EMBL" id="KLT71883.1"/>
    </source>
</evidence>
<feature type="non-terminal residue" evidence="1">
    <location>
        <position position="81"/>
    </location>
</feature>
<dbReference type="PATRIC" id="fig|1470200.3.peg.726"/>
<proteinExistence type="predicted"/>
<dbReference type="EMBL" id="JTDO01000143">
    <property type="protein sequence ID" value="KLT71883.1"/>
    <property type="molecule type" value="Genomic_DNA"/>
</dbReference>
<dbReference type="STRING" id="1470200.PL75_11260"/>
<keyword evidence="2" id="KW-1185">Reference proteome</keyword>
<accession>A0A0J1C0V3</accession>
<reference evidence="1 2" key="1">
    <citation type="submission" date="2014-11" db="EMBL/GenBank/DDBJ databases">
        <title>Genome of a novel goose pathogen.</title>
        <authorList>
            <person name="Hansen C.M."/>
            <person name="Hueffer K."/>
            <person name="Choi S.C."/>
        </authorList>
    </citation>
    <scope>NUCLEOTIDE SEQUENCE [LARGE SCALE GENOMIC DNA]</scope>
    <source>
        <strain evidence="1 2">KH1503</strain>
    </source>
</reference>
<gene>
    <name evidence="1" type="ORF">PL75_11260</name>
</gene>
<dbReference type="Proteomes" id="UP000036027">
    <property type="component" value="Unassembled WGS sequence"/>
</dbReference>
<comment type="caution">
    <text evidence="1">The sequence shown here is derived from an EMBL/GenBank/DDBJ whole genome shotgun (WGS) entry which is preliminary data.</text>
</comment>
<name>A0A0J1C0V3_9NEIS</name>
<protein>
    <submittedName>
        <fullName evidence="1">Sugar ABC transporter substrate-binding protein</fullName>
    </submittedName>
</protein>
<sequence>KATSWIKDNLINNGSRFDGGADIQSFANGHPSYTILCSPTQTGIQAKLLEASKVEVVEVPFPSDEGKPALECLVNGFAVFN</sequence>